<dbReference type="InterPro" id="IPR003356">
    <property type="entry name" value="DNA_methylase_A-5"/>
</dbReference>
<dbReference type="PANTHER" id="PTHR42998:SF1">
    <property type="entry name" value="TYPE I RESTRICTION ENZYME HINDI METHYLASE SUBUNIT"/>
    <property type="match status" value="1"/>
</dbReference>
<proteinExistence type="predicted"/>
<dbReference type="PANTHER" id="PTHR42998">
    <property type="entry name" value="TYPE I RESTRICTION ENZYME HINDVIIP M PROTEIN-RELATED"/>
    <property type="match status" value="1"/>
</dbReference>
<keyword evidence="3" id="KW-0808">Transferase</keyword>
<accession>T0YXN8</accession>
<dbReference type="InterPro" id="IPR052916">
    <property type="entry name" value="Type-I_RE_MTase_Subunit"/>
</dbReference>
<dbReference type="Gene3D" id="3.40.50.150">
    <property type="entry name" value="Vaccinia Virus protein VP39"/>
    <property type="match status" value="1"/>
</dbReference>
<protein>
    <submittedName>
        <fullName evidence="3">Type I restriction-modification system DNA methylase</fullName>
    </submittedName>
</protein>
<evidence type="ECO:0000313" key="3">
    <source>
        <dbReference type="EMBL" id="EQD37833.1"/>
    </source>
</evidence>
<evidence type="ECO:0000259" key="2">
    <source>
        <dbReference type="Pfam" id="PF02384"/>
    </source>
</evidence>
<feature type="region of interest" description="Disordered" evidence="1">
    <location>
        <begin position="119"/>
        <end position="157"/>
    </location>
</feature>
<dbReference type="GO" id="GO:0008170">
    <property type="term" value="F:N-methyltransferase activity"/>
    <property type="evidence" value="ECO:0007669"/>
    <property type="project" value="InterPro"/>
</dbReference>
<name>T0YXN8_9ZZZZ</name>
<dbReference type="Pfam" id="PF02384">
    <property type="entry name" value="N6_Mtase"/>
    <property type="match status" value="1"/>
</dbReference>
<sequence>MAGFVLANGSMGSNQSGEGEIRKTLVEADLVDCMIALPGQLFYSTQIPACLWFLRRDRSGRHSREGGNPAQTPDRRGQVLFIDARKLGRMVDRTHRELTDADIARIAGTYHLWRRAGAPVPRRPGMVESGRGEAVEPLSPRETTNGSPQGRGRGEGPVLPGHYADIPGYCKSAALDDIRKHGHVLTPGRYVGAAAQEEDGEPFAEKMQRLAAQLREQQVEAARLDAAIAANLRHLGFGA</sequence>
<dbReference type="GO" id="GO:0003677">
    <property type="term" value="F:DNA binding"/>
    <property type="evidence" value="ECO:0007669"/>
    <property type="project" value="InterPro"/>
</dbReference>
<comment type="caution">
    <text evidence="3">The sequence shown here is derived from an EMBL/GenBank/DDBJ whole genome shotgun (WGS) entry which is preliminary data.</text>
</comment>
<feature type="domain" description="DNA methylase adenine-specific" evidence="2">
    <location>
        <begin position="2"/>
        <end position="199"/>
    </location>
</feature>
<evidence type="ECO:0000256" key="1">
    <source>
        <dbReference type="SAM" id="MobiDB-lite"/>
    </source>
</evidence>
<reference evidence="3" key="1">
    <citation type="submission" date="2013-08" db="EMBL/GenBank/DDBJ databases">
        <authorList>
            <person name="Mendez C."/>
            <person name="Richter M."/>
            <person name="Ferrer M."/>
            <person name="Sanchez J."/>
        </authorList>
    </citation>
    <scope>NUCLEOTIDE SEQUENCE</scope>
</reference>
<dbReference type="SUPFAM" id="SSF53335">
    <property type="entry name" value="S-adenosyl-L-methionine-dependent methyltransferases"/>
    <property type="match status" value="1"/>
</dbReference>
<gene>
    <name evidence="3" type="ORF">B1A_17366</name>
</gene>
<dbReference type="GO" id="GO:0032259">
    <property type="term" value="P:methylation"/>
    <property type="evidence" value="ECO:0007669"/>
    <property type="project" value="UniProtKB-KW"/>
</dbReference>
<keyword evidence="3" id="KW-0489">Methyltransferase</keyword>
<dbReference type="InterPro" id="IPR029063">
    <property type="entry name" value="SAM-dependent_MTases_sf"/>
</dbReference>
<dbReference type="AlphaFoldDB" id="T0YXN8"/>
<organism evidence="3">
    <name type="scientific">mine drainage metagenome</name>
    <dbReference type="NCBI Taxonomy" id="410659"/>
    <lineage>
        <taxon>unclassified sequences</taxon>
        <taxon>metagenomes</taxon>
        <taxon>ecological metagenomes</taxon>
    </lineage>
</organism>
<reference evidence="3" key="2">
    <citation type="journal article" date="2014" name="ISME J.">
        <title>Microbial stratification in low pH oxic and suboxic macroscopic growths along an acid mine drainage.</title>
        <authorList>
            <person name="Mendez-Garcia C."/>
            <person name="Mesa V."/>
            <person name="Sprenger R.R."/>
            <person name="Richter M."/>
            <person name="Diez M.S."/>
            <person name="Solano J."/>
            <person name="Bargiela R."/>
            <person name="Golyshina O.V."/>
            <person name="Manteca A."/>
            <person name="Ramos J.L."/>
            <person name="Gallego J.R."/>
            <person name="Llorente I."/>
            <person name="Martins Dos Santos V.A."/>
            <person name="Jensen O.N."/>
            <person name="Pelaez A.I."/>
            <person name="Sanchez J."/>
            <person name="Ferrer M."/>
        </authorList>
    </citation>
    <scope>NUCLEOTIDE SEQUENCE</scope>
</reference>
<dbReference type="EMBL" id="AUZX01012776">
    <property type="protein sequence ID" value="EQD37833.1"/>
    <property type="molecule type" value="Genomic_DNA"/>
</dbReference>